<feature type="compositionally biased region" description="Polar residues" evidence="1">
    <location>
        <begin position="225"/>
        <end position="239"/>
    </location>
</feature>
<accession>F4S9A2</accession>
<dbReference type="OrthoDB" id="10529643at2759"/>
<keyword evidence="3" id="KW-1185">Reference proteome</keyword>
<dbReference type="InParanoid" id="F4S9A2"/>
<name>F4S9A2_MELLP</name>
<dbReference type="HOGENOM" id="CLU_689028_0_0_1"/>
<organism evidence="3">
    <name type="scientific">Melampsora larici-populina (strain 98AG31 / pathotype 3-4-7)</name>
    <name type="common">Poplar leaf rust fungus</name>
    <dbReference type="NCBI Taxonomy" id="747676"/>
    <lineage>
        <taxon>Eukaryota</taxon>
        <taxon>Fungi</taxon>
        <taxon>Dikarya</taxon>
        <taxon>Basidiomycota</taxon>
        <taxon>Pucciniomycotina</taxon>
        <taxon>Pucciniomycetes</taxon>
        <taxon>Pucciniales</taxon>
        <taxon>Melampsoraceae</taxon>
        <taxon>Melampsora</taxon>
    </lineage>
</organism>
<dbReference type="VEuPathDB" id="FungiDB:MELLADRAFT_113261"/>
<dbReference type="Proteomes" id="UP000001072">
    <property type="component" value="Unassembled WGS sequence"/>
</dbReference>
<reference evidence="3" key="1">
    <citation type="journal article" date="2011" name="Proc. Natl. Acad. Sci. U.S.A.">
        <title>Obligate biotrophy features unraveled by the genomic analysis of rust fungi.</title>
        <authorList>
            <person name="Duplessis S."/>
            <person name="Cuomo C.A."/>
            <person name="Lin Y.-C."/>
            <person name="Aerts A."/>
            <person name="Tisserant E."/>
            <person name="Veneault-Fourrey C."/>
            <person name="Joly D.L."/>
            <person name="Hacquard S."/>
            <person name="Amselem J."/>
            <person name="Cantarel B.L."/>
            <person name="Chiu R."/>
            <person name="Coutinho P.M."/>
            <person name="Feau N."/>
            <person name="Field M."/>
            <person name="Frey P."/>
            <person name="Gelhaye E."/>
            <person name="Goldberg J."/>
            <person name="Grabherr M.G."/>
            <person name="Kodira C.D."/>
            <person name="Kohler A."/>
            <person name="Kuees U."/>
            <person name="Lindquist E.A."/>
            <person name="Lucas S.M."/>
            <person name="Mago R."/>
            <person name="Mauceli E."/>
            <person name="Morin E."/>
            <person name="Murat C."/>
            <person name="Pangilinan J.L."/>
            <person name="Park R."/>
            <person name="Pearson M."/>
            <person name="Quesneville H."/>
            <person name="Rouhier N."/>
            <person name="Sakthikumar S."/>
            <person name="Salamov A.A."/>
            <person name="Schmutz J."/>
            <person name="Selles B."/>
            <person name="Shapiro H."/>
            <person name="Tanguay P."/>
            <person name="Tuskan G.A."/>
            <person name="Henrissat B."/>
            <person name="Van de Peer Y."/>
            <person name="Rouze P."/>
            <person name="Ellis J.G."/>
            <person name="Dodds P.N."/>
            <person name="Schein J.E."/>
            <person name="Zhong S."/>
            <person name="Hamelin R.C."/>
            <person name="Grigoriev I.V."/>
            <person name="Szabo L.J."/>
            <person name="Martin F."/>
        </authorList>
    </citation>
    <scope>NUCLEOTIDE SEQUENCE [LARGE SCALE GENOMIC DNA]</scope>
    <source>
        <strain evidence="3">98AG31 / pathotype 3-4-7</strain>
    </source>
</reference>
<dbReference type="KEGG" id="mlr:MELLADRAFT_113261"/>
<dbReference type="EMBL" id="GL883169">
    <property type="protein sequence ID" value="EGF98801.1"/>
    <property type="molecule type" value="Genomic_DNA"/>
</dbReference>
<evidence type="ECO:0000256" key="1">
    <source>
        <dbReference type="SAM" id="MobiDB-lite"/>
    </source>
</evidence>
<evidence type="ECO:0000313" key="2">
    <source>
        <dbReference type="EMBL" id="EGF98801.1"/>
    </source>
</evidence>
<feature type="region of interest" description="Disordered" evidence="1">
    <location>
        <begin position="218"/>
        <end position="261"/>
    </location>
</feature>
<gene>
    <name evidence="2" type="ORF">MELLADRAFT_113261</name>
</gene>
<proteinExistence type="predicted"/>
<dbReference type="GeneID" id="18924932"/>
<protein>
    <submittedName>
        <fullName evidence="2">Uncharacterized protein</fullName>
    </submittedName>
</protein>
<feature type="region of interest" description="Disordered" evidence="1">
    <location>
        <begin position="105"/>
        <end position="176"/>
    </location>
</feature>
<evidence type="ECO:0000313" key="3">
    <source>
        <dbReference type="Proteomes" id="UP000001072"/>
    </source>
</evidence>
<feature type="compositionally biased region" description="Basic and acidic residues" evidence="1">
    <location>
        <begin position="240"/>
        <end position="250"/>
    </location>
</feature>
<dbReference type="AlphaFoldDB" id="F4S9A2"/>
<sequence length="400" mass="44205">MNSETSSSLSDASLPIINKTLPPMYFTGMSSRNPLLNSHPVAGESLPSEVKEASSVLPLELIASRSEAVISIPHHTQMASDIIIKKPERLNENITSINASTIHKFDPFEDRPSYHPRSSVLTSARPTGDHDDEEAPSGRAKPRSSRTFEDTRNVDPLSESYLPPFPPPQTTNDGRRDILIGTSTFPPILGFTGTNIIYADYRLSPPMMCHDVGRFHQESDRSEAQHTLYTPDIGTSSRTSTRDSNVDHPGCESSDSDSIDDKMIGIAGESKAVTKDEVSLFSSDKVPQKAIPSSKAIWKSSSTYKDLDVSEGEEADVDEPSSSHNRFIKKRKCSDSLVTLMSRLSNTTLSIRPTMVVYDSKVKRSSLARMRLSVKRPVSDEKSDEFVKRVRLVNGLNHKK</sequence>
<dbReference type="RefSeq" id="XP_007417963.1">
    <property type="nucleotide sequence ID" value="XM_007417901.1"/>
</dbReference>